<accession>A0ABR2HUK3</accession>
<reference evidence="1 2" key="1">
    <citation type="submission" date="2024-04" db="EMBL/GenBank/DDBJ databases">
        <title>Tritrichomonas musculus Genome.</title>
        <authorList>
            <person name="Alves-Ferreira E."/>
            <person name="Grigg M."/>
            <person name="Lorenzi H."/>
            <person name="Galac M."/>
        </authorList>
    </citation>
    <scope>NUCLEOTIDE SEQUENCE [LARGE SCALE GENOMIC DNA]</scope>
    <source>
        <strain evidence="1 2">EAF2021</strain>
    </source>
</reference>
<dbReference type="Proteomes" id="UP001470230">
    <property type="component" value="Unassembled WGS sequence"/>
</dbReference>
<comment type="caution">
    <text evidence="1">The sequence shown here is derived from an EMBL/GenBank/DDBJ whole genome shotgun (WGS) entry which is preliminary data.</text>
</comment>
<gene>
    <name evidence="1" type="ORF">M9Y10_017692</name>
</gene>
<organism evidence="1 2">
    <name type="scientific">Tritrichomonas musculus</name>
    <dbReference type="NCBI Taxonomy" id="1915356"/>
    <lineage>
        <taxon>Eukaryota</taxon>
        <taxon>Metamonada</taxon>
        <taxon>Parabasalia</taxon>
        <taxon>Tritrichomonadida</taxon>
        <taxon>Tritrichomonadidae</taxon>
        <taxon>Tritrichomonas</taxon>
    </lineage>
</organism>
<evidence type="ECO:0000313" key="2">
    <source>
        <dbReference type="Proteomes" id="UP001470230"/>
    </source>
</evidence>
<evidence type="ECO:0008006" key="3">
    <source>
        <dbReference type="Google" id="ProtNLM"/>
    </source>
</evidence>
<sequence>MSFTSADIYDGAYQVGILTPNRSRNAIASNREEILNTLIRSVNINIEPLGPELFQKCRNFFGGVTVALPAAISPAGLSHASIYVPISETEGVWIEYGAYDDKRSGEFEGQVHYFQGENGLRFAKMTTQEYQRRSSSGGIMQETVECYVRNQMTIRNLLQTISSNDWSKHKYSLIAQNCQRFVIYAIQVLGAYRKTFCLRGTSKVTIPFGILDCLEKNELDSETENFRMVEKIPFFGIFADLGYLLAELHKMRKR</sequence>
<proteinExistence type="predicted"/>
<keyword evidence="2" id="KW-1185">Reference proteome</keyword>
<protein>
    <recommendedName>
        <fullName evidence="3">PPPDE domain-containing protein</fullName>
    </recommendedName>
</protein>
<evidence type="ECO:0000313" key="1">
    <source>
        <dbReference type="EMBL" id="KAK8852703.1"/>
    </source>
</evidence>
<dbReference type="EMBL" id="JAPFFF010000023">
    <property type="protein sequence ID" value="KAK8852703.1"/>
    <property type="molecule type" value="Genomic_DNA"/>
</dbReference>
<name>A0ABR2HUK3_9EUKA</name>